<keyword evidence="1" id="KW-0694">RNA-binding</keyword>
<keyword evidence="1" id="KW-0949">S-adenosyl-L-methionine</keyword>
<feature type="site" description="Interaction with substrate rRNA" evidence="1">
    <location>
        <position position="4"/>
    </location>
</feature>
<sequence length="269" mass="29696">MLSYQHIYHAGNLADVHKHALLARILSYLTQKDKPLSYVETHSGRGLYRLDADEAVRTGEAAAGIGRAQREDWFDAAHPLARAIAKVRNEHGAAAYPGSPLIAASLLRPQDSLHFAELHPQEHAALVTALTAHGARVYRQDGFKLAQSLLPPTPRRGMLLIDPSYEVKSDYDRLPGLIAKLHRKWNVGIIALWYPILTDERHKPMVAALKRQNLPKAVCHEVGFPAAREGHRMIGSGMFVVNAPFGMAEETAYLDDLFGRLGQGPVAND</sequence>
<keyword evidence="1" id="KW-0698">rRNA processing</keyword>
<keyword evidence="1" id="KW-0808">Transferase</keyword>
<gene>
    <name evidence="1" type="primary">rlmJ</name>
    <name evidence="2" type="ORF">FGK63_03585</name>
</gene>
<keyword evidence="3" id="KW-1185">Reference proteome</keyword>
<comment type="catalytic activity">
    <reaction evidence="1">
        <text>adenosine(2030) in 23S rRNA + S-adenosyl-L-methionine = N(6)-methyladenosine(2030) in 23S rRNA + S-adenosyl-L-homocysteine + H(+)</text>
        <dbReference type="Rhea" id="RHEA:43736"/>
        <dbReference type="Rhea" id="RHEA-COMP:10668"/>
        <dbReference type="Rhea" id="RHEA-COMP:10669"/>
        <dbReference type="ChEBI" id="CHEBI:15378"/>
        <dbReference type="ChEBI" id="CHEBI:57856"/>
        <dbReference type="ChEBI" id="CHEBI:59789"/>
        <dbReference type="ChEBI" id="CHEBI:74411"/>
        <dbReference type="ChEBI" id="CHEBI:74449"/>
        <dbReference type="EC" id="2.1.1.266"/>
    </reaction>
</comment>
<feature type="binding site" evidence="1">
    <location>
        <position position="117"/>
    </location>
    <ligand>
        <name>S-adenosyl-L-methionine</name>
        <dbReference type="ChEBI" id="CHEBI:59789"/>
    </ligand>
</feature>
<proteinExistence type="inferred from homology"/>
<comment type="caution">
    <text evidence="2">The sequence shown here is derived from an EMBL/GenBank/DDBJ whole genome shotgun (WGS) entry which is preliminary data.</text>
</comment>
<dbReference type="EC" id="2.1.1.266" evidence="1"/>
<dbReference type="Proteomes" id="UP001193035">
    <property type="component" value="Unassembled WGS sequence"/>
</dbReference>
<dbReference type="Pfam" id="PF04378">
    <property type="entry name" value="RsmJ"/>
    <property type="match status" value="1"/>
</dbReference>
<evidence type="ECO:0000313" key="2">
    <source>
        <dbReference type="EMBL" id="TMV10155.1"/>
    </source>
</evidence>
<dbReference type="InterPro" id="IPR007473">
    <property type="entry name" value="RlmJ"/>
</dbReference>
<feature type="binding site" evidence="1">
    <location>
        <position position="42"/>
    </location>
    <ligand>
        <name>S-adenosyl-L-methionine</name>
        <dbReference type="ChEBI" id="CHEBI:59789"/>
    </ligand>
</feature>
<keyword evidence="1" id="KW-0489">Methyltransferase</keyword>
<comment type="function">
    <text evidence="1">Specifically methylates the adenine in position 2030 of 23S rRNA.</text>
</comment>
<accession>A0ABY2X525</accession>
<comment type="subunit">
    <text evidence="1">Monomer.</text>
</comment>
<dbReference type="EMBL" id="VCPD01000001">
    <property type="protein sequence ID" value="TMV10155.1"/>
    <property type="molecule type" value="Genomic_DNA"/>
</dbReference>
<dbReference type="PANTHER" id="PTHR37426">
    <property type="entry name" value="RIBOSOMAL RNA LARGE SUBUNIT METHYLTRANSFERASE J"/>
    <property type="match status" value="1"/>
</dbReference>
<name>A0ABY2X525_9RHOB</name>
<reference evidence="2 3" key="1">
    <citation type="submission" date="2019-05" db="EMBL/GenBank/DDBJ databases">
        <title>Ruegeria sp. nov., isolated from tidal flat.</title>
        <authorList>
            <person name="Kim W."/>
        </authorList>
    </citation>
    <scope>NUCLEOTIDE SEQUENCE [LARGE SCALE GENOMIC DNA]</scope>
    <source>
        <strain evidence="2 3">CAU 1488</strain>
    </source>
</reference>
<evidence type="ECO:0000256" key="1">
    <source>
        <dbReference type="HAMAP-Rule" id="MF_00934"/>
    </source>
</evidence>
<protein>
    <recommendedName>
        <fullName evidence="1">Ribosomal RNA large subunit methyltransferase J</fullName>
        <ecNumber evidence="1">2.1.1.266</ecNumber>
    </recommendedName>
    <alternativeName>
        <fullName evidence="1">23S rRNA (adenine(2030)-N6)-methyltransferase</fullName>
    </alternativeName>
    <alternativeName>
        <fullName evidence="1">23S rRNA m6A2030 methyltransferase</fullName>
    </alternativeName>
</protein>
<feature type="binding site" evidence="1">
    <location>
        <position position="19"/>
    </location>
    <ligand>
        <name>S-adenosyl-L-methionine</name>
        <dbReference type="ChEBI" id="CHEBI:59789"/>
    </ligand>
</feature>
<feature type="binding site" evidence="1">
    <location>
        <begin position="141"/>
        <end position="142"/>
    </location>
    <ligand>
        <name>S-adenosyl-L-methionine</name>
        <dbReference type="ChEBI" id="CHEBI:59789"/>
    </ligand>
</feature>
<evidence type="ECO:0000313" key="3">
    <source>
        <dbReference type="Proteomes" id="UP001193035"/>
    </source>
</evidence>
<dbReference type="Gene3D" id="3.40.50.150">
    <property type="entry name" value="Vaccinia Virus protein VP39"/>
    <property type="match status" value="1"/>
</dbReference>
<dbReference type="PANTHER" id="PTHR37426:SF1">
    <property type="entry name" value="RIBOSOMAL RNA LARGE SUBUNIT METHYLTRANSFERASE J"/>
    <property type="match status" value="1"/>
</dbReference>
<feature type="active site" description="Proton acceptor" evidence="1">
    <location>
        <position position="162"/>
    </location>
</feature>
<dbReference type="SUPFAM" id="SSF53335">
    <property type="entry name" value="S-adenosyl-L-methionine-dependent methyltransferases"/>
    <property type="match status" value="1"/>
</dbReference>
<dbReference type="InterPro" id="IPR029063">
    <property type="entry name" value="SAM-dependent_MTases_sf"/>
</dbReference>
<dbReference type="RefSeq" id="WP_138840212.1">
    <property type="nucleotide sequence ID" value="NZ_VCPD01000001.1"/>
</dbReference>
<feature type="binding site" evidence="1">
    <location>
        <position position="162"/>
    </location>
    <ligand>
        <name>S-adenosyl-L-methionine</name>
        <dbReference type="ChEBI" id="CHEBI:59789"/>
    </ligand>
</feature>
<feature type="binding site" evidence="1">
    <location>
        <position position="99"/>
    </location>
    <ligand>
        <name>S-adenosyl-L-methionine</name>
        <dbReference type="ChEBI" id="CHEBI:59789"/>
    </ligand>
</feature>
<comment type="similarity">
    <text evidence="1">Belongs to the RlmJ family.</text>
</comment>
<organism evidence="2 3">
    <name type="scientific">Ruegeria sediminis</name>
    <dbReference type="NCBI Taxonomy" id="2583820"/>
    <lineage>
        <taxon>Bacteria</taxon>
        <taxon>Pseudomonadati</taxon>
        <taxon>Pseudomonadota</taxon>
        <taxon>Alphaproteobacteria</taxon>
        <taxon>Rhodobacterales</taxon>
        <taxon>Roseobacteraceae</taxon>
        <taxon>Ruegeria</taxon>
    </lineage>
</organism>
<dbReference type="HAMAP" id="MF_00934">
    <property type="entry name" value="23SrRNA_methyltr_J"/>
    <property type="match status" value="1"/>
</dbReference>